<sequence length="52" mass="6017">MHHSASSRNSFLQLFQMPNWKTMLPTAKAAMEVILVRGPPLIYCRRTDFPAR</sequence>
<accession>A0A8J4TIT0</accession>
<proteinExistence type="predicted"/>
<organism evidence="1 2">
    <name type="scientific">Paragonimus heterotremus</name>
    <dbReference type="NCBI Taxonomy" id="100268"/>
    <lineage>
        <taxon>Eukaryota</taxon>
        <taxon>Metazoa</taxon>
        <taxon>Spiralia</taxon>
        <taxon>Lophotrochozoa</taxon>
        <taxon>Platyhelminthes</taxon>
        <taxon>Trematoda</taxon>
        <taxon>Digenea</taxon>
        <taxon>Plagiorchiida</taxon>
        <taxon>Troglotremata</taxon>
        <taxon>Troglotrematidae</taxon>
        <taxon>Paragonimus</taxon>
    </lineage>
</organism>
<protein>
    <submittedName>
        <fullName evidence="1">Uncharacterized protein</fullName>
    </submittedName>
</protein>
<comment type="caution">
    <text evidence="1">The sequence shown here is derived from an EMBL/GenBank/DDBJ whole genome shotgun (WGS) entry which is preliminary data.</text>
</comment>
<dbReference type="AlphaFoldDB" id="A0A8J4TIT0"/>
<keyword evidence="2" id="KW-1185">Reference proteome</keyword>
<reference evidence="1" key="1">
    <citation type="submission" date="2019-05" db="EMBL/GenBank/DDBJ databases">
        <title>Annotation for the trematode Paragonimus heterotremus.</title>
        <authorList>
            <person name="Choi Y.-J."/>
        </authorList>
    </citation>
    <scope>NUCLEOTIDE SEQUENCE</scope>
    <source>
        <strain evidence="1">LC</strain>
    </source>
</reference>
<dbReference type="Proteomes" id="UP000748531">
    <property type="component" value="Unassembled WGS sequence"/>
</dbReference>
<evidence type="ECO:0000313" key="2">
    <source>
        <dbReference type="Proteomes" id="UP000748531"/>
    </source>
</evidence>
<gene>
    <name evidence="1" type="ORF">PHET_04480</name>
</gene>
<evidence type="ECO:0000313" key="1">
    <source>
        <dbReference type="EMBL" id="KAF5402346.1"/>
    </source>
</evidence>
<dbReference type="EMBL" id="LUCH01001869">
    <property type="protein sequence ID" value="KAF5402346.1"/>
    <property type="molecule type" value="Genomic_DNA"/>
</dbReference>
<name>A0A8J4TIT0_9TREM</name>